<evidence type="ECO:0000256" key="1">
    <source>
        <dbReference type="SAM" id="MobiDB-lite"/>
    </source>
</evidence>
<sequence>MSSPSGSSDFTKLFINSPKELYSERFYYAMDRNTEDLKDFNVICNQIYVNDHKDQMILICEKYLRFLNKSESWSNLFSDYDVSLLLNYWIYDKLTHIYGDKNTKEIDIGFGVLQGKWSAFERSIRNTSYYKNCWPDPSKVYHEDWKNRKKLYDYYVDYDILFGSAKTIDTFCKKYYEKIKGFYSLYKDFQGKCTTQGPNCPEFFHKFDKKDLSYKLENLPCYTEMEQALGAAKTKDRLSPNHSGSEPGQRATGDGYRSPGSELGNPQPETTTETSGIGKGVTHTVLGAAPVLLTATALYRYTPFGSWIRKLRGGHTNSMSVMGEVPSYMQETGDVFSDHEANYISYEPM</sequence>
<proteinExistence type="predicted"/>
<feature type="region of interest" description="Disordered" evidence="1">
    <location>
        <begin position="232"/>
        <end position="278"/>
    </location>
</feature>
<dbReference type="Pfam" id="PF05795">
    <property type="entry name" value="Plasmodium_Vir"/>
    <property type="match status" value="1"/>
</dbReference>
<dbReference type="InterPro" id="IPR008780">
    <property type="entry name" value="Plasmodium_Vir"/>
</dbReference>
<gene>
    <name evidence="2" type="ORF">PVW1_100007000</name>
</gene>
<dbReference type="AlphaFoldDB" id="A0A8S4HA81"/>
<reference evidence="2" key="1">
    <citation type="submission" date="2021-09" db="EMBL/GenBank/DDBJ databases">
        <authorList>
            <consortium name="Pathogen Informatics"/>
        </authorList>
    </citation>
    <scope>NUCLEOTIDE SEQUENCE</scope>
    <source>
        <strain evidence="2">PvW1</strain>
    </source>
</reference>
<comment type="caution">
    <text evidence="2">The sequence shown here is derived from an EMBL/GenBank/DDBJ whole genome shotgun (WGS) entry which is preliminary data.</text>
</comment>
<evidence type="ECO:0000313" key="3">
    <source>
        <dbReference type="Proteomes" id="UP000779233"/>
    </source>
</evidence>
<dbReference type="VEuPathDB" id="PlasmoDB:PVPAM_110063600"/>
<evidence type="ECO:0000313" key="2">
    <source>
        <dbReference type="EMBL" id="CAG9474509.1"/>
    </source>
</evidence>
<protein>
    <submittedName>
        <fullName evidence="2">(malaria parasite P. vivax) hypothetical protein</fullName>
    </submittedName>
</protein>
<dbReference type="EMBL" id="CAJZCX010000005">
    <property type="protein sequence ID" value="CAG9474509.1"/>
    <property type="molecule type" value="Genomic_DNA"/>
</dbReference>
<accession>A0A8S4HA81</accession>
<organism evidence="2 3">
    <name type="scientific">Plasmodium vivax</name>
    <name type="common">malaria parasite P. vivax</name>
    <dbReference type="NCBI Taxonomy" id="5855"/>
    <lineage>
        <taxon>Eukaryota</taxon>
        <taxon>Sar</taxon>
        <taxon>Alveolata</taxon>
        <taxon>Apicomplexa</taxon>
        <taxon>Aconoidasida</taxon>
        <taxon>Haemosporida</taxon>
        <taxon>Plasmodiidae</taxon>
        <taxon>Plasmodium</taxon>
        <taxon>Plasmodium (Plasmodium)</taxon>
    </lineage>
</organism>
<dbReference type="Proteomes" id="UP000779233">
    <property type="component" value="Unassembled WGS sequence"/>
</dbReference>
<name>A0A8S4HA81_PLAVI</name>